<keyword evidence="1" id="KW-0282">Flagellum</keyword>
<keyword evidence="2" id="KW-1185">Reference proteome</keyword>
<sequence length="260" mass="28730">MELILQSFSGFMLVFCRITAFFVTAPVFSSRNVPTSFKIGFSVFVAFLTFSGLGLQPVPMDGLYVLSIFKEILVGLLLGFIGYMFFAVIQTAGSFIDMQMGLSMANILDPMTGTSSPLIGNMKYMLAMLLFLSFNGHHLLLTAIHDSYSWIPLQNDVFARMYSDNMVDFMLRTFTDSFGLAFKMAAPLVVALFLTDVGLGILAKTAPQFNIFVIGVPMKIIIGLILLVFLFPGMLSIFEMVFTALFTAMEKFMTLLSGSP</sequence>
<keyword evidence="1" id="KW-0969">Cilium</keyword>
<evidence type="ECO:0000313" key="1">
    <source>
        <dbReference type="EMBL" id="MFM9327099.1"/>
    </source>
</evidence>
<organism evidence="1 2">
    <name type="scientific">Paenibacillus mesotrionivorans</name>
    <dbReference type="NCBI Taxonomy" id="3160968"/>
    <lineage>
        <taxon>Bacteria</taxon>
        <taxon>Bacillati</taxon>
        <taxon>Bacillota</taxon>
        <taxon>Bacilli</taxon>
        <taxon>Bacillales</taxon>
        <taxon>Paenibacillaceae</taxon>
        <taxon>Paenibacillus</taxon>
    </lineage>
</organism>
<dbReference type="Proteomes" id="UP001631969">
    <property type="component" value="Unassembled WGS sequence"/>
</dbReference>
<name>A0ACC7NST0_9BACL</name>
<gene>
    <name evidence="1" type="primary">fliR</name>
    <name evidence="1" type="ORF">ACI1P1_02185</name>
</gene>
<dbReference type="EMBL" id="JBJURJ010000001">
    <property type="protein sequence ID" value="MFM9327099.1"/>
    <property type="molecule type" value="Genomic_DNA"/>
</dbReference>
<reference evidence="1" key="1">
    <citation type="submission" date="2024-12" db="EMBL/GenBank/DDBJ databases">
        <authorList>
            <person name="Wu N."/>
        </authorList>
    </citation>
    <scope>NUCLEOTIDE SEQUENCE</scope>
    <source>
        <strain evidence="1">P15</strain>
    </source>
</reference>
<proteinExistence type="predicted"/>
<evidence type="ECO:0000313" key="2">
    <source>
        <dbReference type="Proteomes" id="UP001631969"/>
    </source>
</evidence>
<accession>A0ACC7NST0</accession>
<keyword evidence="1" id="KW-0966">Cell projection</keyword>
<protein>
    <submittedName>
        <fullName evidence="1">Flagellar biosynthetic protein FliR</fullName>
    </submittedName>
</protein>
<comment type="caution">
    <text evidence="1">The sequence shown here is derived from an EMBL/GenBank/DDBJ whole genome shotgun (WGS) entry which is preliminary data.</text>
</comment>